<evidence type="ECO:0000313" key="4">
    <source>
        <dbReference type="Proteomes" id="UP001151760"/>
    </source>
</evidence>
<dbReference type="Pfam" id="PF00078">
    <property type="entry name" value="RVT_1"/>
    <property type="match status" value="1"/>
</dbReference>
<dbReference type="InterPro" id="IPR026960">
    <property type="entry name" value="RVT-Znf"/>
</dbReference>
<evidence type="ECO:0000259" key="1">
    <source>
        <dbReference type="Pfam" id="PF00078"/>
    </source>
</evidence>
<evidence type="ECO:0000313" key="3">
    <source>
        <dbReference type="EMBL" id="GJT97592.1"/>
    </source>
</evidence>
<dbReference type="Pfam" id="PF13966">
    <property type="entry name" value="zf-RVT"/>
    <property type="match status" value="1"/>
</dbReference>
<feature type="domain" description="Reverse transcriptase zinc-binding" evidence="2">
    <location>
        <begin position="447"/>
        <end position="530"/>
    </location>
</feature>
<proteinExistence type="predicted"/>
<organism evidence="3 4">
    <name type="scientific">Tanacetum coccineum</name>
    <dbReference type="NCBI Taxonomy" id="301880"/>
    <lineage>
        <taxon>Eukaryota</taxon>
        <taxon>Viridiplantae</taxon>
        <taxon>Streptophyta</taxon>
        <taxon>Embryophyta</taxon>
        <taxon>Tracheophyta</taxon>
        <taxon>Spermatophyta</taxon>
        <taxon>Magnoliopsida</taxon>
        <taxon>eudicotyledons</taxon>
        <taxon>Gunneridae</taxon>
        <taxon>Pentapetalae</taxon>
        <taxon>asterids</taxon>
        <taxon>campanulids</taxon>
        <taxon>Asterales</taxon>
        <taxon>Asteraceae</taxon>
        <taxon>Asteroideae</taxon>
        <taxon>Anthemideae</taxon>
        <taxon>Anthemidinae</taxon>
        <taxon>Tanacetum</taxon>
    </lineage>
</organism>
<sequence length="590" mass="67189">MSIQNCLSELDKLFDSGKCNEDLVSERSKLSKELRDINSSASLDMFQKAKIRWAIEGDENSKYFYGIVNKKRSHLAIRRVLVEGDWIVDPSNVKKEFLNHFSNRFDKPISPILLLKSQFPNVLTSDQLVDLKRDVTHEEIKKAVWDCGINKSPGPNGIFPPGCNSPFITLIPKTQEAKVVKDFRPISLIGSVYKVIAKILANSFTLVISSLISEVQSAFVSNLQILDGPFILNELLSWCKHKISKAMIFKVDFEKAFDSVRWDYLDDVLNKFGFRVKWRTWIQGCLNFAMGSILVNEAQLQNLNSTKGLPIDSSLTLSHLFYADDAVFIVGGLMSRRSSWEEVIGKLSSRLSKWKLKNLSIGGCLTLNKSILSSLTLYHMSIFNCPMGVLKLLELIRQNFFNGVSNSDRRLALIGWDKIMASKKNANVLLLQINDHWVWNLESSGDFSVKSARSFIDDLLLPKADVPTRWVKVVPIKINIFGWRVCLDKLPTRLNLSLRGIDIPSILCPLCSIAVESSSHLLFSCQLARSLMLKVARWWKLDIHDFNSYGDWIVWLNNIRFSSKLKEILEGRTIKPYVLPDVTNLRKRLL</sequence>
<keyword evidence="3" id="KW-0695">RNA-directed DNA polymerase</keyword>
<dbReference type="PANTHER" id="PTHR33116">
    <property type="entry name" value="REVERSE TRANSCRIPTASE ZINC-BINDING DOMAIN-CONTAINING PROTEIN-RELATED-RELATED"/>
    <property type="match status" value="1"/>
</dbReference>
<keyword evidence="3" id="KW-0808">Transferase</keyword>
<keyword evidence="4" id="KW-1185">Reference proteome</keyword>
<evidence type="ECO:0000259" key="2">
    <source>
        <dbReference type="Pfam" id="PF13966"/>
    </source>
</evidence>
<protein>
    <submittedName>
        <fullName evidence="3">RNA-directed DNA polymerase, eukaryota, reverse transcriptase zinc-binding domain protein</fullName>
    </submittedName>
</protein>
<keyword evidence="3" id="KW-0548">Nucleotidyltransferase</keyword>
<feature type="domain" description="Reverse transcriptase" evidence="1">
    <location>
        <begin position="171"/>
        <end position="310"/>
    </location>
</feature>
<dbReference type="PANTHER" id="PTHR33116:SF79">
    <property type="entry name" value="REVERSE TRANSCRIPTASE DOMAIN, ZINC FINGER, CCHC-TYPE-RELATED"/>
    <property type="match status" value="1"/>
</dbReference>
<reference evidence="3" key="2">
    <citation type="submission" date="2022-01" db="EMBL/GenBank/DDBJ databases">
        <authorList>
            <person name="Yamashiro T."/>
            <person name="Shiraishi A."/>
            <person name="Satake H."/>
            <person name="Nakayama K."/>
        </authorList>
    </citation>
    <scope>NUCLEOTIDE SEQUENCE</scope>
</reference>
<dbReference type="InterPro" id="IPR000477">
    <property type="entry name" value="RT_dom"/>
</dbReference>
<gene>
    <name evidence="3" type="ORF">Tco_1093110</name>
</gene>
<dbReference type="EMBL" id="BQNB010020594">
    <property type="protein sequence ID" value="GJT97592.1"/>
    <property type="molecule type" value="Genomic_DNA"/>
</dbReference>
<accession>A0ABQ5IBR2</accession>
<dbReference type="CDD" id="cd01650">
    <property type="entry name" value="RT_nLTR_like"/>
    <property type="match status" value="1"/>
</dbReference>
<dbReference type="Proteomes" id="UP001151760">
    <property type="component" value="Unassembled WGS sequence"/>
</dbReference>
<name>A0ABQ5IBR2_9ASTR</name>
<reference evidence="3" key="1">
    <citation type="journal article" date="2022" name="Int. J. Mol. Sci.">
        <title>Draft Genome of Tanacetum Coccineum: Genomic Comparison of Closely Related Tanacetum-Family Plants.</title>
        <authorList>
            <person name="Yamashiro T."/>
            <person name="Shiraishi A."/>
            <person name="Nakayama K."/>
            <person name="Satake H."/>
        </authorList>
    </citation>
    <scope>NUCLEOTIDE SEQUENCE</scope>
</reference>
<comment type="caution">
    <text evidence="3">The sequence shown here is derived from an EMBL/GenBank/DDBJ whole genome shotgun (WGS) entry which is preliminary data.</text>
</comment>
<dbReference type="GO" id="GO:0003964">
    <property type="term" value="F:RNA-directed DNA polymerase activity"/>
    <property type="evidence" value="ECO:0007669"/>
    <property type="project" value="UniProtKB-KW"/>
</dbReference>